<accession>A0ACC1MR40</accession>
<reference evidence="1" key="1">
    <citation type="submission" date="2022-10" db="EMBL/GenBank/DDBJ databases">
        <title>Genome Sequence of Xylaria curta.</title>
        <authorList>
            <person name="Buettner E."/>
        </authorList>
    </citation>
    <scope>NUCLEOTIDE SEQUENCE</scope>
    <source>
        <strain evidence="1">Babe10</strain>
    </source>
</reference>
<comment type="caution">
    <text evidence="1">The sequence shown here is derived from an EMBL/GenBank/DDBJ whole genome shotgun (WGS) entry which is preliminary data.</text>
</comment>
<gene>
    <name evidence="1" type="ORF">NUW58_g9978</name>
</gene>
<evidence type="ECO:0000313" key="1">
    <source>
        <dbReference type="EMBL" id="KAJ2969487.1"/>
    </source>
</evidence>
<protein>
    <submittedName>
        <fullName evidence="1">Uncharacterized protein</fullName>
    </submittedName>
</protein>
<proteinExistence type="predicted"/>
<sequence>MAPSETAKHKMRAIIAAIRPPLRCGGVEKPSSGQKTAKPRDDRHLSTAPSRPGKDKSADKENHQNGTANQETGLALEDASLAIAKSSSRRRLGIEDSETFRSRHIAYTYATISMWPHTSKSRSSSEG</sequence>
<organism evidence="1 2">
    <name type="scientific">Xylaria curta</name>
    <dbReference type="NCBI Taxonomy" id="42375"/>
    <lineage>
        <taxon>Eukaryota</taxon>
        <taxon>Fungi</taxon>
        <taxon>Dikarya</taxon>
        <taxon>Ascomycota</taxon>
        <taxon>Pezizomycotina</taxon>
        <taxon>Sordariomycetes</taxon>
        <taxon>Xylariomycetidae</taxon>
        <taxon>Xylariales</taxon>
        <taxon>Xylariaceae</taxon>
        <taxon>Xylaria</taxon>
    </lineage>
</organism>
<name>A0ACC1MR40_9PEZI</name>
<keyword evidence="2" id="KW-1185">Reference proteome</keyword>
<dbReference type="EMBL" id="JAPDGR010003994">
    <property type="protein sequence ID" value="KAJ2969487.1"/>
    <property type="molecule type" value="Genomic_DNA"/>
</dbReference>
<dbReference type="Proteomes" id="UP001143856">
    <property type="component" value="Unassembled WGS sequence"/>
</dbReference>
<evidence type="ECO:0000313" key="2">
    <source>
        <dbReference type="Proteomes" id="UP001143856"/>
    </source>
</evidence>